<accession>A0ABR9ZNF4</accession>
<evidence type="ECO:0000256" key="2">
    <source>
        <dbReference type="SAM" id="Phobius"/>
    </source>
</evidence>
<keyword evidence="2" id="KW-1133">Transmembrane helix</keyword>
<proteinExistence type="predicted"/>
<feature type="transmembrane region" description="Helical" evidence="2">
    <location>
        <begin position="195"/>
        <end position="218"/>
    </location>
</feature>
<keyword evidence="2" id="KW-0472">Membrane</keyword>
<comment type="caution">
    <text evidence="3">The sequence shown here is derived from an EMBL/GenBank/DDBJ whole genome shotgun (WGS) entry which is preliminary data.</text>
</comment>
<evidence type="ECO:0000313" key="3">
    <source>
        <dbReference type="EMBL" id="MBF4691851.1"/>
    </source>
</evidence>
<dbReference type="RefSeq" id="WP_194700082.1">
    <property type="nucleotide sequence ID" value="NZ_JADKNH010000001.1"/>
</dbReference>
<gene>
    <name evidence="3" type="ORF">ISU02_01910</name>
</gene>
<protein>
    <recommendedName>
        <fullName evidence="5">Type II secretion system protein GspF domain-containing protein</fullName>
    </recommendedName>
</protein>
<dbReference type="EMBL" id="JADKNH010000001">
    <property type="protein sequence ID" value="MBF4691851.1"/>
    <property type="molecule type" value="Genomic_DNA"/>
</dbReference>
<organism evidence="3 4">
    <name type="scientific">Fusibacter ferrireducens</name>
    <dbReference type="NCBI Taxonomy" id="2785058"/>
    <lineage>
        <taxon>Bacteria</taxon>
        <taxon>Bacillati</taxon>
        <taxon>Bacillota</taxon>
        <taxon>Clostridia</taxon>
        <taxon>Eubacteriales</taxon>
        <taxon>Eubacteriales Family XII. Incertae Sedis</taxon>
        <taxon>Fusibacter</taxon>
    </lineage>
</organism>
<feature type="region of interest" description="Disordered" evidence="1">
    <location>
        <begin position="1"/>
        <end position="23"/>
    </location>
</feature>
<dbReference type="Proteomes" id="UP000614200">
    <property type="component" value="Unassembled WGS sequence"/>
</dbReference>
<keyword evidence="4" id="KW-1185">Reference proteome</keyword>
<evidence type="ECO:0008006" key="5">
    <source>
        <dbReference type="Google" id="ProtNLM"/>
    </source>
</evidence>
<evidence type="ECO:0000313" key="4">
    <source>
        <dbReference type="Proteomes" id="UP000614200"/>
    </source>
</evidence>
<reference evidence="3 4" key="1">
    <citation type="submission" date="2020-11" db="EMBL/GenBank/DDBJ databases">
        <title>Fusibacter basophilias sp. nov.</title>
        <authorList>
            <person name="Qiu D."/>
        </authorList>
    </citation>
    <scope>NUCLEOTIDE SEQUENCE [LARGE SCALE GENOMIC DNA]</scope>
    <source>
        <strain evidence="3 4">Q10-2</strain>
    </source>
</reference>
<evidence type="ECO:0000256" key="1">
    <source>
        <dbReference type="SAM" id="MobiDB-lite"/>
    </source>
</evidence>
<sequence>MLKVKMLKVKDKDKDEDEDKDKDKDLKIELKKGEGKKKTSKLKQKKKQKSKSNLEIKLELYNKKVDAFLYMHKLKKLKPHPFAVELPSFIQEIILNMTCDMTIESAVKGAIINNSENPNFEALNLKIEKQISAINALNMFALECNFHDLWKLSRLINQNFLTGSVNTYSAMERFHDELWDQKLQNVKTASERASLYLTFVLMLSLFSVIVVVVTPIMININL</sequence>
<name>A0ABR9ZNF4_9FIRM</name>
<keyword evidence="2" id="KW-0812">Transmembrane</keyword>